<accession>X6LWQ5</accession>
<sequence>MFNEYLPFIVNGDDKVSDVFWIKCKIICFWDIRRIVCGIVYYLKFLQLRKKGKKSNINDNIGCNINLYFGGNSTTFLTIKLFKFDFFWNELNTVNLFKNHPFVIIMFGGIKENKKIIENCRIFFSLILQI</sequence>
<keyword evidence="2" id="KW-1185">Reference proteome</keyword>
<comment type="caution">
    <text evidence="1">The sequence shown here is derived from an EMBL/GenBank/DDBJ whole genome shotgun (WGS) entry which is preliminary data.</text>
</comment>
<dbReference type="Proteomes" id="UP000023152">
    <property type="component" value="Unassembled WGS sequence"/>
</dbReference>
<evidence type="ECO:0000313" key="2">
    <source>
        <dbReference type="Proteomes" id="UP000023152"/>
    </source>
</evidence>
<dbReference type="EMBL" id="ASPP01027547">
    <property type="protein sequence ID" value="ETO06049.1"/>
    <property type="molecule type" value="Genomic_DNA"/>
</dbReference>
<name>X6LWQ5_RETFI</name>
<gene>
    <name evidence="1" type="ORF">RFI_31346</name>
</gene>
<evidence type="ECO:0000313" key="1">
    <source>
        <dbReference type="EMBL" id="ETO06049.1"/>
    </source>
</evidence>
<reference evidence="1 2" key="1">
    <citation type="journal article" date="2013" name="Curr. Biol.">
        <title>The Genome of the Foraminiferan Reticulomyxa filosa.</title>
        <authorList>
            <person name="Glockner G."/>
            <person name="Hulsmann N."/>
            <person name="Schleicher M."/>
            <person name="Noegel A.A."/>
            <person name="Eichinger L."/>
            <person name="Gallinger C."/>
            <person name="Pawlowski J."/>
            <person name="Sierra R."/>
            <person name="Euteneuer U."/>
            <person name="Pillet L."/>
            <person name="Moustafa A."/>
            <person name="Platzer M."/>
            <person name="Groth M."/>
            <person name="Szafranski K."/>
            <person name="Schliwa M."/>
        </authorList>
    </citation>
    <scope>NUCLEOTIDE SEQUENCE [LARGE SCALE GENOMIC DNA]</scope>
</reference>
<organism evidence="1 2">
    <name type="scientific">Reticulomyxa filosa</name>
    <dbReference type="NCBI Taxonomy" id="46433"/>
    <lineage>
        <taxon>Eukaryota</taxon>
        <taxon>Sar</taxon>
        <taxon>Rhizaria</taxon>
        <taxon>Retaria</taxon>
        <taxon>Foraminifera</taxon>
        <taxon>Monothalamids</taxon>
        <taxon>Reticulomyxidae</taxon>
        <taxon>Reticulomyxa</taxon>
    </lineage>
</organism>
<proteinExistence type="predicted"/>
<protein>
    <submittedName>
        <fullName evidence="1">Uncharacterized protein</fullName>
    </submittedName>
</protein>
<dbReference type="AlphaFoldDB" id="X6LWQ5"/>